<evidence type="ECO:0000256" key="5">
    <source>
        <dbReference type="ARBA" id="ARBA00023136"/>
    </source>
</evidence>
<accession>A0A2P8DSU8</accession>
<dbReference type="InterPro" id="IPR001851">
    <property type="entry name" value="ABC_transp_permease"/>
</dbReference>
<evidence type="ECO:0000256" key="1">
    <source>
        <dbReference type="ARBA" id="ARBA00004651"/>
    </source>
</evidence>
<gene>
    <name evidence="7" type="ORF">CLV63_102414</name>
</gene>
<evidence type="ECO:0000313" key="8">
    <source>
        <dbReference type="Proteomes" id="UP000240542"/>
    </source>
</evidence>
<organism evidence="7 8">
    <name type="scientific">Murinocardiopsis flavida</name>
    <dbReference type="NCBI Taxonomy" id="645275"/>
    <lineage>
        <taxon>Bacteria</taxon>
        <taxon>Bacillati</taxon>
        <taxon>Actinomycetota</taxon>
        <taxon>Actinomycetes</taxon>
        <taxon>Streptosporangiales</taxon>
        <taxon>Nocardiopsidaceae</taxon>
        <taxon>Murinocardiopsis</taxon>
    </lineage>
</organism>
<comment type="subcellular location">
    <subcellularLocation>
        <location evidence="1">Cell membrane</location>
        <topology evidence="1">Multi-pass membrane protein</topology>
    </subcellularLocation>
</comment>
<evidence type="ECO:0000313" key="7">
    <source>
        <dbReference type="EMBL" id="PSL00287.1"/>
    </source>
</evidence>
<feature type="transmembrane region" description="Helical" evidence="6">
    <location>
        <begin position="252"/>
        <end position="269"/>
    </location>
</feature>
<reference evidence="7 8" key="1">
    <citation type="submission" date="2018-03" db="EMBL/GenBank/DDBJ databases">
        <title>Genomic Encyclopedia of Archaeal and Bacterial Type Strains, Phase II (KMG-II): from individual species to whole genera.</title>
        <authorList>
            <person name="Goeker M."/>
        </authorList>
    </citation>
    <scope>NUCLEOTIDE SEQUENCE [LARGE SCALE GENOMIC DNA]</scope>
    <source>
        <strain evidence="7 8">DSM 45312</strain>
    </source>
</reference>
<feature type="transmembrane region" description="Helical" evidence="6">
    <location>
        <begin position="225"/>
        <end position="246"/>
    </location>
</feature>
<dbReference type="AlphaFoldDB" id="A0A2P8DSU8"/>
<feature type="transmembrane region" description="Helical" evidence="6">
    <location>
        <begin position="79"/>
        <end position="98"/>
    </location>
</feature>
<dbReference type="GO" id="GO:0005886">
    <property type="term" value="C:plasma membrane"/>
    <property type="evidence" value="ECO:0007669"/>
    <property type="project" value="UniProtKB-SubCell"/>
</dbReference>
<dbReference type="PANTHER" id="PTHR30482:SF10">
    <property type="entry name" value="HIGH-AFFINITY BRANCHED-CHAIN AMINO ACID TRANSPORT PROTEIN BRAE"/>
    <property type="match status" value="1"/>
</dbReference>
<keyword evidence="4 6" id="KW-1133">Transmembrane helix</keyword>
<dbReference type="InterPro" id="IPR043428">
    <property type="entry name" value="LivM-like"/>
</dbReference>
<feature type="transmembrane region" description="Helical" evidence="6">
    <location>
        <begin position="130"/>
        <end position="153"/>
    </location>
</feature>
<keyword evidence="3 6" id="KW-0812">Transmembrane</keyword>
<dbReference type="Proteomes" id="UP000240542">
    <property type="component" value="Unassembled WGS sequence"/>
</dbReference>
<dbReference type="CDD" id="cd06581">
    <property type="entry name" value="TM_PBP1_LivM_like"/>
    <property type="match status" value="1"/>
</dbReference>
<evidence type="ECO:0000256" key="3">
    <source>
        <dbReference type="ARBA" id="ARBA00022692"/>
    </source>
</evidence>
<sequence length="355" mass="37372">MPNASSVRSPAPTALPHLPRSVPLRIGLGLLLVLLLAYPWIAPGGYLRYAGVLVVMYAVLSTSWSMVGGFTGYVSLGHAAFFGLGAYATGIGVVTLGLPHAAAFVLGVLVVAVFAAVAGLAAVRARGASFVIVTIAMVTMLSLLAQDMTWLTGGSAGLQVPGAVAGISRTGNHALFFYLFTVLLLFALLTWWFIDRSRYGAGLKAIREDEEKAEALGVPTTAYKVAALTVSAAFTGAAGGLYAMWFGNLDPIFVFSLVLGSSMVLMALLGGSRYLLGPTLGAFVVAPANEYFLTQHGESQLHIILSGALLFVVVLFMPEGVIPAVQRALRRFRPQSASIREQTQQELHESRGAAT</sequence>
<feature type="transmembrane region" description="Helical" evidence="6">
    <location>
        <begin position="304"/>
        <end position="325"/>
    </location>
</feature>
<feature type="transmembrane region" description="Helical" evidence="6">
    <location>
        <begin position="47"/>
        <end position="67"/>
    </location>
</feature>
<comment type="caution">
    <text evidence="7">The sequence shown here is derived from an EMBL/GenBank/DDBJ whole genome shotgun (WGS) entry which is preliminary data.</text>
</comment>
<dbReference type="PANTHER" id="PTHR30482">
    <property type="entry name" value="HIGH-AFFINITY BRANCHED-CHAIN AMINO ACID TRANSPORT SYSTEM PERMEASE"/>
    <property type="match status" value="1"/>
</dbReference>
<keyword evidence="8" id="KW-1185">Reference proteome</keyword>
<dbReference type="EMBL" id="PYGA01000002">
    <property type="protein sequence ID" value="PSL00287.1"/>
    <property type="molecule type" value="Genomic_DNA"/>
</dbReference>
<proteinExistence type="predicted"/>
<keyword evidence="5 6" id="KW-0472">Membrane</keyword>
<dbReference type="Pfam" id="PF02653">
    <property type="entry name" value="BPD_transp_2"/>
    <property type="match status" value="1"/>
</dbReference>
<keyword evidence="2" id="KW-1003">Cell membrane</keyword>
<feature type="transmembrane region" description="Helical" evidence="6">
    <location>
        <begin position="173"/>
        <end position="194"/>
    </location>
</feature>
<name>A0A2P8DSU8_9ACTN</name>
<dbReference type="GO" id="GO:0015658">
    <property type="term" value="F:branched-chain amino acid transmembrane transporter activity"/>
    <property type="evidence" value="ECO:0007669"/>
    <property type="project" value="InterPro"/>
</dbReference>
<feature type="transmembrane region" description="Helical" evidence="6">
    <location>
        <begin position="22"/>
        <end position="41"/>
    </location>
</feature>
<feature type="transmembrane region" description="Helical" evidence="6">
    <location>
        <begin position="274"/>
        <end position="292"/>
    </location>
</feature>
<feature type="transmembrane region" description="Helical" evidence="6">
    <location>
        <begin position="104"/>
        <end position="123"/>
    </location>
</feature>
<evidence type="ECO:0000256" key="6">
    <source>
        <dbReference type="SAM" id="Phobius"/>
    </source>
</evidence>
<protein>
    <submittedName>
        <fullName evidence="7">Amino acid/amide ABC transporter membrane protein 2 (HAAT family)</fullName>
    </submittedName>
</protein>
<dbReference type="RefSeq" id="WP_211301151.1">
    <property type="nucleotide sequence ID" value="NZ_PYGA01000002.1"/>
</dbReference>
<evidence type="ECO:0000256" key="4">
    <source>
        <dbReference type="ARBA" id="ARBA00022989"/>
    </source>
</evidence>
<evidence type="ECO:0000256" key="2">
    <source>
        <dbReference type="ARBA" id="ARBA00022475"/>
    </source>
</evidence>